<organism evidence="2 3">
    <name type="scientific">Nocardia huaxiensis</name>
    <dbReference type="NCBI Taxonomy" id="2755382"/>
    <lineage>
        <taxon>Bacteria</taxon>
        <taxon>Bacillati</taxon>
        <taxon>Actinomycetota</taxon>
        <taxon>Actinomycetes</taxon>
        <taxon>Mycobacteriales</taxon>
        <taxon>Nocardiaceae</taxon>
        <taxon>Nocardia</taxon>
    </lineage>
</organism>
<dbReference type="KEGG" id="nhu:H0264_28790"/>
<keyword evidence="3" id="KW-1185">Reference proteome</keyword>
<dbReference type="Pfam" id="PF19457">
    <property type="entry name" value="DUF5994"/>
    <property type="match status" value="1"/>
</dbReference>
<protein>
    <submittedName>
        <fullName evidence="2">Uncharacterized protein</fullName>
    </submittedName>
</protein>
<gene>
    <name evidence="2" type="ORF">H0264_28790</name>
</gene>
<proteinExistence type="predicted"/>
<feature type="region of interest" description="Disordered" evidence="1">
    <location>
        <begin position="1"/>
        <end position="28"/>
    </location>
</feature>
<dbReference type="AlphaFoldDB" id="A0A7D6V948"/>
<dbReference type="Proteomes" id="UP000515512">
    <property type="component" value="Chromosome"/>
</dbReference>
<name>A0A7D6V948_9NOCA</name>
<evidence type="ECO:0000313" key="2">
    <source>
        <dbReference type="EMBL" id="QLY29251.1"/>
    </source>
</evidence>
<dbReference type="InterPro" id="IPR046036">
    <property type="entry name" value="DUF5994"/>
</dbReference>
<evidence type="ECO:0000313" key="3">
    <source>
        <dbReference type="Proteomes" id="UP000515512"/>
    </source>
</evidence>
<evidence type="ECO:0000256" key="1">
    <source>
        <dbReference type="SAM" id="MobiDB-lite"/>
    </source>
</evidence>
<dbReference type="EMBL" id="CP059399">
    <property type="protein sequence ID" value="QLY29251.1"/>
    <property type="molecule type" value="Genomic_DNA"/>
</dbReference>
<sequence length="179" mass="19782">MTPQPTRTRRPDRADLDRPRRHGEPTPRVLMKPVAPKSGYVDGAWWPYTDNLVAELPGLLTVLAARLRPVIQVAYHLVEWTTPAGELVVDDRSVRLDWHGHAAAHTVALLGPLNRRLVLLVVPPDTDPGDAYTAMTAAASANNSSTADDLLQIGIRQRRARKQRAAAVRRWAARTTSPN</sequence>
<dbReference type="RefSeq" id="WP_181580456.1">
    <property type="nucleotide sequence ID" value="NZ_CP059399.1"/>
</dbReference>
<feature type="compositionally biased region" description="Basic and acidic residues" evidence="1">
    <location>
        <begin position="9"/>
        <end position="25"/>
    </location>
</feature>
<reference evidence="2 3" key="1">
    <citation type="submission" date="2020-07" db="EMBL/GenBank/DDBJ databases">
        <authorList>
            <person name="Zhuang K."/>
            <person name="Ran Y."/>
        </authorList>
    </citation>
    <scope>NUCLEOTIDE SEQUENCE [LARGE SCALE GENOMIC DNA]</scope>
    <source>
        <strain evidence="2 3">WCH-YHL-001</strain>
    </source>
</reference>
<accession>A0A7D6V948</accession>